<proteinExistence type="predicted"/>
<dbReference type="Pfam" id="PF00144">
    <property type="entry name" value="Beta-lactamase"/>
    <property type="match status" value="1"/>
</dbReference>
<keyword evidence="1" id="KW-0378">Hydrolase</keyword>
<evidence type="ECO:0000313" key="3">
    <source>
        <dbReference type="EMBL" id="NJC21557.1"/>
    </source>
</evidence>
<evidence type="ECO:0000259" key="2">
    <source>
        <dbReference type="Pfam" id="PF00144"/>
    </source>
</evidence>
<accession>A0A846RN42</accession>
<feature type="domain" description="Beta-lactamase-related" evidence="2">
    <location>
        <begin position="15"/>
        <end position="365"/>
    </location>
</feature>
<dbReference type="GO" id="GO:0016787">
    <property type="term" value="F:hydrolase activity"/>
    <property type="evidence" value="ECO:0007669"/>
    <property type="project" value="UniProtKB-KW"/>
</dbReference>
<dbReference type="InterPro" id="IPR012338">
    <property type="entry name" value="Beta-lactam/transpept-like"/>
</dbReference>
<dbReference type="PANTHER" id="PTHR43283:SF11">
    <property type="entry name" value="BETA-LACTAMASE-RELATED DOMAIN-CONTAINING PROTEIN"/>
    <property type="match status" value="1"/>
</dbReference>
<protein>
    <submittedName>
        <fullName evidence="3">CubicO group peptidase (Beta-lactamase class C family)</fullName>
    </submittedName>
</protein>
<reference evidence="3 4" key="1">
    <citation type="submission" date="2020-03" db="EMBL/GenBank/DDBJ databases">
        <title>Sequencing the genomes of 1000 actinobacteria strains.</title>
        <authorList>
            <person name="Klenk H.-P."/>
        </authorList>
    </citation>
    <scope>NUCLEOTIDE SEQUENCE [LARGE SCALE GENOMIC DNA]</scope>
    <source>
        <strain evidence="3 4">DSM 16403</strain>
    </source>
</reference>
<evidence type="ECO:0000256" key="1">
    <source>
        <dbReference type="ARBA" id="ARBA00022801"/>
    </source>
</evidence>
<dbReference type="Proteomes" id="UP000547458">
    <property type="component" value="Unassembled WGS sequence"/>
</dbReference>
<comment type="caution">
    <text evidence="3">The sequence shown here is derived from an EMBL/GenBank/DDBJ whole genome shotgun (WGS) entry which is preliminary data.</text>
</comment>
<gene>
    <name evidence="3" type="ORF">BJ994_000633</name>
</gene>
<dbReference type="SUPFAM" id="SSF56601">
    <property type="entry name" value="beta-lactamase/transpeptidase-like"/>
    <property type="match status" value="1"/>
</dbReference>
<dbReference type="PANTHER" id="PTHR43283">
    <property type="entry name" value="BETA-LACTAMASE-RELATED"/>
    <property type="match status" value="1"/>
</dbReference>
<dbReference type="Gene3D" id="3.40.710.10">
    <property type="entry name" value="DD-peptidase/beta-lactamase superfamily"/>
    <property type="match status" value="1"/>
</dbReference>
<dbReference type="AlphaFoldDB" id="A0A846RN42"/>
<evidence type="ECO:0000313" key="4">
    <source>
        <dbReference type="Proteomes" id="UP000547458"/>
    </source>
</evidence>
<keyword evidence="4" id="KW-1185">Reference proteome</keyword>
<sequence length="382" mass="39594">MGIHTLSSPEIDADLRRIVETAVHSRVTPSAVLAYSVRGTQAGPAAFGDAVAYDDDAAPLPAGQRVPATTDTVYDLASVTKIFTAVTALRLVDDGVLALDEPVRQVLPGFTGEGKALVTLRHLLTHTSGLPGVWEGWQRMPSAGRGDLLEDLLATPLAAPAGTAFNYSCVGFNTVLALAETAAGTSWADLVDRIVLQRLRALDARTATLTYSPDAAACAATECQPELGRGAVRGVVHDESACALGGSAGNAGLFGTAEGLLAFGEILRTDTASLLSDPLAQEFWSDQLPWVLGDNLEQGGPGYGHGLGLRIGQLDWMGSSGISARGHNGFTGTSLLVDRDASLTVVLLTNRVHPSRTLSEMAPLRSAVADTVYAAAAVGAEA</sequence>
<name>A0A846RN42_9MICC</name>
<dbReference type="EMBL" id="JAATJL010000001">
    <property type="protein sequence ID" value="NJC21557.1"/>
    <property type="molecule type" value="Genomic_DNA"/>
</dbReference>
<organism evidence="3 4">
    <name type="scientific">Arthrobacter pigmenti</name>
    <dbReference type="NCBI Taxonomy" id="271432"/>
    <lineage>
        <taxon>Bacteria</taxon>
        <taxon>Bacillati</taxon>
        <taxon>Actinomycetota</taxon>
        <taxon>Actinomycetes</taxon>
        <taxon>Micrococcales</taxon>
        <taxon>Micrococcaceae</taxon>
        <taxon>Arthrobacter</taxon>
    </lineage>
</organism>
<dbReference type="InterPro" id="IPR050789">
    <property type="entry name" value="Diverse_Enzym_Activities"/>
</dbReference>
<dbReference type="RefSeq" id="WP_167991403.1">
    <property type="nucleotide sequence ID" value="NZ_JAATJL010000001.1"/>
</dbReference>
<dbReference type="InterPro" id="IPR001466">
    <property type="entry name" value="Beta-lactam-related"/>
</dbReference>